<accession>A0ACD0NVH8</accession>
<sequence>MAHLSKRKDAWLIFAIVVAIQLACWRGSNRLRSPSPFQKLAPRTSPSFDSGLTAAWQVPPSLNLGLFRRVDHPEQVFEPATATHTRPESQPAHPPTTKLTTTTTAAATTTTTTTTTTTASTPTSSTSPTSQPPTPSCEPLPLDLPPAELCAHVSQHCEPTGHLNYLEFYYCIGVERGARDPDTEMSPGGGSGKDRTPPKHSSRWYPGLAVLRAAALTTILCWMLFLFSWVGVVASDFFCPNLSTIASRLGLNESTAGVTFLAFGNGSPDVFSTFGAMKSGSGSLAIGELLGAASFIVSVISGSMMLIAPFRVKAWPFCRDVGFFTVAVALTLAFLLDGKLRLFESFILIGLYVAYATTVIFGGWWQERRRQKRLLIAAARDEYDSRSDTASNRSLAPSSLLNRPHTPYGTVGSADLERNHLLSVPSGHSPRQLLSPSEYDPDYDPFEAWANANATDDRAEVGTTNSHPASPRMTPAGTPVRGRQSRIRPGVLPRHSLLGAIEFRDVVASLREDSSADRSLEVFQSRDPERFLPHHHHNAANRRSAGRSLERERARAFGRGHNRVVSVGPGMLVPPANRKDYNRDRSKSVSGAHHFSPDASGDESGNTLPGRAGFGPEPSALIDDPWREHTPMDGCEPLPGPAMPFREGMSQSDEMRSSLPKLDIPQWGGGLSPVPSIKVSVGEGGEEDVSFPSPSTTDMVPASSPMKMTIDERIRLRKAGMTRLERLKRRIRIFRWALFPSLRHLHAKSWTGATISILTAPAILLLNLTLPVIDDEAEGRSGEAEGAVRLEGEEQDLNSRRPYDEEDEEADEERIIHLGLSPSMNSTLSAEERVEAAEREMRQGHRQRDREISSTLRQLPGGHGSPLNLGGGDGPRKDDEPDHVADGLQDDSSCCSVVSDGEEDTRRGAHRFLMLAQCTFAPAFITWAILSSSDSDKIGWKVSLALMLGLGVTAAIYIRLKRDDRYFAKHGESSLSPRLLAATQMARCGLGFLVSVMFIMTIVDEVVSILQTVGLIVGLSDAILGLTVFAVGNSLGDLVANVTIARLGHPVMAISACFAGPLLNLLLGIGISGSYLLSGHSSEASWSDMDGVYQIDFSPTLLVSGLGLLLILVGTLIAVPLNDFHLTRPIGFSLIATYACIMTINVLTEIFHSRPEKY</sequence>
<protein>
    <submittedName>
        <fullName evidence="1">Uncharacterized protein</fullName>
    </submittedName>
</protein>
<proteinExistence type="predicted"/>
<gene>
    <name evidence="1" type="ORF">IE53DRAFT_387956</name>
</gene>
<dbReference type="Proteomes" id="UP000245626">
    <property type="component" value="Unassembled WGS sequence"/>
</dbReference>
<evidence type="ECO:0000313" key="2">
    <source>
        <dbReference type="Proteomes" id="UP000245626"/>
    </source>
</evidence>
<keyword evidence="2" id="KW-1185">Reference proteome</keyword>
<name>A0ACD0NVH8_9BASI</name>
<evidence type="ECO:0000313" key="1">
    <source>
        <dbReference type="EMBL" id="PWN49792.1"/>
    </source>
</evidence>
<organism evidence="1 2">
    <name type="scientific">Violaceomyces palustris</name>
    <dbReference type="NCBI Taxonomy" id="1673888"/>
    <lineage>
        <taxon>Eukaryota</taxon>
        <taxon>Fungi</taxon>
        <taxon>Dikarya</taxon>
        <taxon>Basidiomycota</taxon>
        <taxon>Ustilaginomycotina</taxon>
        <taxon>Ustilaginomycetes</taxon>
        <taxon>Violaceomycetales</taxon>
        <taxon>Violaceomycetaceae</taxon>
        <taxon>Violaceomyces</taxon>
    </lineage>
</organism>
<reference evidence="1 2" key="1">
    <citation type="journal article" date="2018" name="Mol. Biol. Evol.">
        <title>Broad Genomic Sampling Reveals a Smut Pathogenic Ancestry of the Fungal Clade Ustilaginomycotina.</title>
        <authorList>
            <person name="Kijpornyongpan T."/>
            <person name="Mondo S.J."/>
            <person name="Barry K."/>
            <person name="Sandor L."/>
            <person name="Lee J."/>
            <person name="Lipzen A."/>
            <person name="Pangilinan J."/>
            <person name="LaButti K."/>
            <person name="Hainaut M."/>
            <person name="Henrissat B."/>
            <person name="Grigoriev I.V."/>
            <person name="Spatafora J.W."/>
            <person name="Aime M.C."/>
        </authorList>
    </citation>
    <scope>NUCLEOTIDE SEQUENCE [LARGE SCALE GENOMIC DNA]</scope>
    <source>
        <strain evidence="1 2">SA 807</strain>
    </source>
</reference>
<dbReference type="EMBL" id="KZ820005">
    <property type="protein sequence ID" value="PWN49792.1"/>
    <property type="molecule type" value="Genomic_DNA"/>
</dbReference>